<accession>A0ABN1XTM2</accession>
<dbReference type="RefSeq" id="WP_344022636.1">
    <property type="nucleotide sequence ID" value="NZ_BAAAJK010000010.1"/>
</dbReference>
<dbReference type="InterPro" id="IPR029058">
    <property type="entry name" value="AB_hydrolase_fold"/>
</dbReference>
<dbReference type="Gene3D" id="3.40.50.1820">
    <property type="entry name" value="alpha/beta hydrolase"/>
    <property type="match status" value="1"/>
</dbReference>
<dbReference type="InterPro" id="IPR000073">
    <property type="entry name" value="AB_hydrolase_1"/>
</dbReference>
<dbReference type="SUPFAM" id="SSF53474">
    <property type="entry name" value="alpha/beta-Hydrolases"/>
    <property type="match status" value="1"/>
</dbReference>
<feature type="domain" description="AB hydrolase-1" evidence="1">
    <location>
        <begin position="4"/>
        <end position="230"/>
    </location>
</feature>
<keyword evidence="2" id="KW-0378">Hydrolase</keyword>
<dbReference type="Proteomes" id="UP001501414">
    <property type="component" value="Unassembled WGS sequence"/>
</dbReference>
<comment type="caution">
    <text evidence="2">The sequence shown here is derived from an EMBL/GenBank/DDBJ whole genome shotgun (WGS) entry which is preliminary data.</text>
</comment>
<dbReference type="EMBL" id="BAAAJK010000010">
    <property type="protein sequence ID" value="GAA1389891.1"/>
    <property type="molecule type" value="Genomic_DNA"/>
</dbReference>
<dbReference type="PANTHER" id="PTHR10992">
    <property type="entry name" value="METHYLESTERASE FAMILY MEMBER"/>
    <property type="match status" value="1"/>
</dbReference>
<organism evidence="2 3">
    <name type="scientific">Pseudonocardia kongjuensis</name>
    <dbReference type="NCBI Taxonomy" id="102227"/>
    <lineage>
        <taxon>Bacteria</taxon>
        <taxon>Bacillati</taxon>
        <taxon>Actinomycetota</taxon>
        <taxon>Actinomycetes</taxon>
        <taxon>Pseudonocardiales</taxon>
        <taxon>Pseudonocardiaceae</taxon>
        <taxon>Pseudonocardia</taxon>
    </lineage>
</organism>
<proteinExistence type="predicted"/>
<keyword evidence="3" id="KW-1185">Reference proteome</keyword>
<gene>
    <name evidence="2" type="ORF">GCM10009613_29620</name>
</gene>
<reference evidence="2 3" key="1">
    <citation type="journal article" date="2019" name="Int. J. Syst. Evol. Microbiol.">
        <title>The Global Catalogue of Microorganisms (GCM) 10K type strain sequencing project: providing services to taxonomists for standard genome sequencing and annotation.</title>
        <authorList>
            <consortium name="The Broad Institute Genomics Platform"/>
            <consortium name="The Broad Institute Genome Sequencing Center for Infectious Disease"/>
            <person name="Wu L."/>
            <person name="Ma J."/>
        </authorList>
    </citation>
    <scope>NUCLEOTIDE SEQUENCE [LARGE SCALE GENOMIC DNA]</scope>
    <source>
        <strain evidence="2 3">JCM 11896</strain>
    </source>
</reference>
<sequence length="238" mass="25065">MATFVLVHGSGHGGWCWRRVVPLLTAAGHRVLTPTLTGLGDRAHLLSRSTDLDLHIADVVSVLEHERIHDAVLVGHSYGGMVVTGAADRVGHRVAHLVYLDAAIPRDGESVVDLVPHAVSSLKAGVRVVDGVELVGFPDDGPPPALGLSDPEDVAWVGSMLTPHPWATMVAPIRLTGGAAVEAIPRTVLLTPAHPGIAEDRLASARSAGRFHETGLPHDMMVTHPAETAKVLLDAVPR</sequence>
<name>A0ABN1XTM2_9PSEU</name>
<protein>
    <submittedName>
        <fullName evidence="2">Alpha/beta fold hydrolase</fullName>
    </submittedName>
</protein>
<dbReference type="Pfam" id="PF12697">
    <property type="entry name" value="Abhydrolase_6"/>
    <property type="match status" value="1"/>
</dbReference>
<evidence type="ECO:0000313" key="2">
    <source>
        <dbReference type="EMBL" id="GAA1389891.1"/>
    </source>
</evidence>
<dbReference type="GO" id="GO:0016787">
    <property type="term" value="F:hydrolase activity"/>
    <property type="evidence" value="ECO:0007669"/>
    <property type="project" value="UniProtKB-KW"/>
</dbReference>
<evidence type="ECO:0000259" key="1">
    <source>
        <dbReference type="Pfam" id="PF12697"/>
    </source>
</evidence>
<evidence type="ECO:0000313" key="3">
    <source>
        <dbReference type="Proteomes" id="UP001501414"/>
    </source>
</evidence>
<dbReference type="InterPro" id="IPR045889">
    <property type="entry name" value="MES/HNL"/>
</dbReference>
<dbReference type="PANTHER" id="PTHR10992:SF1086">
    <property type="entry name" value="AB HYDROLASE-1 DOMAIN-CONTAINING PROTEIN"/>
    <property type="match status" value="1"/>
</dbReference>